<evidence type="ECO:0000313" key="8">
    <source>
        <dbReference type="EMBL" id="MTK21973.1"/>
    </source>
</evidence>
<evidence type="ECO:0000256" key="5">
    <source>
        <dbReference type="ARBA" id="ARBA00023125"/>
    </source>
</evidence>
<evidence type="ECO:0000256" key="4">
    <source>
        <dbReference type="ARBA" id="ARBA00023027"/>
    </source>
</evidence>
<sequence>MLSNIPNATIKRLALYRRCFVELDEMGVKRIQSSELSQKIGIDSATIRRDFSYLGELGRQGYGYEVRIVLEAFNNLLKTEDVQSCVLIGVGNLGRALLKYFSSDKFKKRVFRTPVNLVAGFDTDESLVGQCIGDLPLYHLDSLKDYIEEHKVTYVILTVPPTVAQAVATSLEGLGIKGILNLSSTVINVSEEITVHEVDLNMELETLFFYVFQKEQAGR</sequence>
<dbReference type="RefSeq" id="WP_006783503.1">
    <property type="nucleotide sequence ID" value="NZ_CABJBH010000019.1"/>
</dbReference>
<feature type="binding site" evidence="7">
    <location>
        <begin position="89"/>
        <end position="94"/>
    </location>
    <ligand>
        <name>NAD(+)</name>
        <dbReference type="ChEBI" id="CHEBI:57540"/>
    </ligand>
</feature>
<dbReference type="GO" id="GO:0045892">
    <property type="term" value="P:negative regulation of DNA-templated transcription"/>
    <property type="evidence" value="ECO:0007669"/>
    <property type="project" value="InterPro"/>
</dbReference>
<feature type="DNA-binding region" description="H-T-H motif" evidence="7">
    <location>
        <begin position="15"/>
        <end position="54"/>
    </location>
</feature>
<dbReference type="Gene3D" id="1.10.10.10">
    <property type="entry name" value="Winged helix-like DNA-binding domain superfamily/Winged helix DNA-binding domain"/>
    <property type="match status" value="1"/>
</dbReference>
<dbReference type="Proteomes" id="UP000487649">
    <property type="component" value="Unassembled WGS sequence"/>
</dbReference>
<dbReference type="AlphaFoldDB" id="A0A173U835"/>
<comment type="subunit">
    <text evidence="7">Homodimer.</text>
</comment>
<dbReference type="Gene3D" id="3.40.50.720">
    <property type="entry name" value="NAD(P)-binding Rossmann-like Domain"/>
    <property type="match status" value="1"/>
</dbReference>
<keyword evidence="6 7" id="KW-0804">Transcription</keyword>
<evidence type="ECO:0000313" key="9">
    <source>
        <dbReference type="Proteomes" id="UP000487649"/>
    </source>
</evidence>
<keyword evidence="1 7" id="KW-0963">Cytoplasm</keyword>
<dbReference type="SUPFAM" id="SSF51735">
    <property type="entry name" value="NAD(P)-binding Rossmann-fold domains"/>
    <property type="match status" value="1"/>
</dbReference>
<dbReference type="GeneID" id="60058555"/>
<organism evidence="8 9">
    <name type="scientific">Turicibacter sanguinis</name>
    <dbReference type="NCBI Taxonomy" id="154288"/>
    <lineage>
        <taxon>Bacteria</taxon>
        <taxon>Bacillati</taxon>
        <taxon>Bacillota</taxon>
        <taxon>Erysipelotrichia</taxon>
        <taxon>Erysipelotrichales</taxon>
        <taxon>Turicibacteraceae</taxon>
        <taxon>Turicibacter</taxon>
    </lineage>
</organism>
<dbReference type="EMBL" id="WMQE01000027">
    <property type="protein sequence ID" value="MTK21973.1"/>
    <property type="molecule type" value="Genomic_DNA"/>
</dbReference>
<comment type="similarity">
    <text evidence="7">Belongs to the transcriptional regulatory Rex family.</text>
</comment>
<comment type="function">
    <text evidence="7">Modulates transcription in response to changes in cellular NADH/NAD(+) redox state.</text>
</comment>
<dbReference type="Pfam" id="PF02629">
    <property type="entry name" value="CoA_binding"/>
    <property type="match status" value="1"/>
</dbReference>
<dbReference type="GO" id="GO:0005737">
    <property type="term" value="C:cytoplasm"/>
    <property type="evidence" value="ECO:0007669"/>
    <property type="project" value="UniProtKB-SubCell"/>
</dbReference>
<comment type="subcellular location">
    <subcellularLocation>
        <location evidence="7">Cytoplasm</location>
    </subcellularLocation>
</comment>
<gene>
    <name evidence="7" type="primary">rex</name>
    <name evidence="8" type="ORF">GMA92_11165</name>
</gene>
<dbReference type="GO" id="GO:0003700">
    <property type="term" value="F:DNA-binding transcription factor activity"/>
    <property type="evidence" value="ECO:0007669"/>
    <property type="project" value="UniProtKB-UniRule"/>
</dbReference>
<dbReference type="HAMAP" id="MF_01131">
    <property type="entry name" value="Rex"/>
    <property type="match status" value="1"/>
</dbReference>
<dbReference type="InterPro" id="IPR036291">
    <property type="entry name" value="NAD(P)-bd_dom_sf"/>
</dbReference>
<evidence type="ECO:0000256" key="2">
    <source>
        <dbReference type="ARBA" id="ARBA00022491"/>
    </source>
</evidence>
<comment type="caution">
    <text evidence="8">The sequence shown here is derived from an EMBL/GenBank/DDBJ whole genome shotgun (WGS) entry which is preliminary data.</text>
</comment>
<dbReference type="PANTHER" id="PTHR35786:SF1">
    <property type="entry name" value="REDOX-SENSING TRANSCRIPTIONAL REPRESSOR REX 1"/>
    <property type="match status" value="1"/>
</dbReference>
<dbReference type="Pfam" id="PF06971">
    <property type="entry name" value="Put_DNA-bind_N"/>
    <property type="match status" value="1"/>
</dbReference>
<dbReference type="GO" id="GO:0003677">
    <property type="term" value="F:DNA binding"/>
    <property type="evidence" value="ECO:0007669"/>
    <property type="project" value="UniProtKB-UniRule"/>
</dbReference>
<evidence type="ECO:0000256" key="3">
    <source>
        <dbReference type="ARBA" id="ARBA00023015"/>
    </source>
</evidence>
<dbReference type="NCBIfam" id="NF003996">
    <property type="entry name" value="PRK05472.2-5"/>
    <property type="match status" value="1"/>
</dbReference>
<keyword evidence="3 7" id="KW-0805">Transcription regulation</keyword>
<dbReference type="OrthoDB" id="9784760at2"/>
<dbReference type="InterPro" id="IPR003781">
    <property type="entry name" value="CoA-bd"/>
</dbReference>
<dbReference type="SMART" id="SM00881">
    <property type="entry name" value="CoA_binding"/>
    <property type="match status" value="1"/>
</dbReference>
<accession>A0A173U835</accession>
<evidence type="ECO:0000256" key="1">
    <source>
        <dbReference type="ARBA" id="ARBA00022490"/>
    </source>
</evidence>
<protein>
    <recommendedName>
        <fullName evidence="7">Redox-sensing transcriptional repressor Rex</fullName>
    </recommendedName>
</protein>
<dbReference type="InterPro" id="IPR036388">
    <property type="entry name" value="WH-like_DNA-bd_sf"/>
</dbReference>
<dbReference type="InterPro" id="IPR009718">
    <property type="entry name" value="Rex_DNA-bd_C_dom"/>
</dbReference>
<dbReference type="NCBIfam" id="NF003995">
    <property type="entry name" value="PRK05472.2-4"/>
    <property type="match status" value="1"/>
</dbReference>
<evidence type="ECO:0000256" key="7">
    <source>
        <dbReference type="HAMAP-Rule" id="MF_01131"/>
    </source>
</evidence>
<keyword evidence="2 7" id="KW-0678">Repressor</keyword>
<dbReference type="NCBIfam" id="NF003994">
    <property type="entry name" value="PRK05472.2-3"/>
    <property type="match status" value="1"/>
</dbReference>
<dbReference type="InterPro" id="IPR022876">
    <property type="entry name" value="Tscrpt_rep_Rex"/>
</dbReference>
<proteinExistence type="inferred from homology"/>
<dbReference type="NCBIfam" id="NF003989">
    <property type="entry name" value="PRK05472.1-3"/>
    <property type="match status" value="1"/>
</dbReference>
<dbReference type="PANTHER" id="PTHR35786">
    <property type="entry name" value="REDOX-SENSING TRANSCRIPTIONAL REPRESSOR REX"/>
    <property type="match status" value="1"/>
</dbReference>
<keyword evidence="5 7" id="KW-0238">DNA-binding</keyword>
<reference evidence="8 9" key="1">
    <citation type="journal article" date="2019" name="Nat. Med.">
        <title>A library of human gut bacterial isolates paired with longitudinal multiomics data enables mechanistic microbiome research.</title>
        <authorList>
            <person name="Poyet M."/>
            <person name="Groussin M."/>
            <person name="Gibbons S.M."/>
            <person name="Avila-Pacheco J."/>
            <person name="Jiang X."/>
            <person name="Kearney S.M."/>
            <person name="Perrotta A.R."/>
            <person name="Berdy B."/>
            <person name="Zhao S."/>
            <person name="Lieberman T.D."/>
            <person name="Swanson P.K."/>
            <person name="Smith M."/>
            <person name="Roesemann S."/>
            <person name="Alexander J.E."/>
            <person name="Rich S.A."/>
            <person name="Livny J."/>
            <person name="Vlamakis H."/>
            <person name="Clish C."/>
            <person name="Bullock K."/>
            <person name="Deik A."/>
            <person name="Scott J."/>
            <person name="Pierce K.A."/>
            <person name="Xavier R.J."/>
            <person name="Alm E.J."/>
        </authorList>
    </citation>
    <scope>NUCLEOTIDE SEQUENCE [LARGE SCALE GENOMIC DNA]</scope>
    <source>
        <strain evidence="8 9">BIOML-A198</strain>
    </source>
</reference>
<dbReference type="SUPFAM" id="SSF46785">
    <property type="entry name" value="Winged helix' DNA-binding domain"/>
    <property type="match status" value="1"/>
</dbReference>
<name>A0A173U835_9FIRM</name>
<evidence type="ECO:0000256" key="6">
    <source>
        <dbReference type="ARBA" id="ARBA00023163"/>
    </source>
</evidence>
<dbReference type="InterPro" id="IPR036390">
    <property type="entry name" value="WH_DNA-bd_sf"/>
</dbReference>
<keyword evidence="4 7" id="KW-0520">NAD</keyword>
<dbReference type="GO" id="GO:0051775">
    <property type="term" value="P:response to redox state"/>
    <property type="evidence" value="ECO:0007669"/>
    <property type="project" value="InterPro"/>
</dbReference>